<evidence type="ECO:0000259" key="12">
    <source>
        <dbReference type="Pfam" id="PF02784"/>
    </source>
</evidence>
<comment type="subunit">
    <text evidence="9">Homodimer. Only the dimer is catalytically active, as the active sites are constructed of residues from both monomers.</text>
</comment>
<dbReference type="SUPFAM" id="SSF51419">
    <property type="entry name" value="PLP-binding barrel"/>
    <property type="match status" value="1"/>
</dbReference>
<dbReference type="GO" id="GO:0033387">
    <property type="term" value="P:putrescine biosynthetic process from arginine, via ornithine"/>
    <property type="evidence" value="ECO:0007669"/>
    <property type="project" value="TreeGrafter"/>
</dbReference>
<feature type="modified residue" description="N6-(pyridoxal phosphate)lysine" evidence="11">
    <location>
        <position position="64"/>
    </location>
</feature>
<dbReference type="Proteomes" id="UP000002358">
    <property type="component" value="Chromosome 2"/>
</dbReference>
<dbReference type="PANTHER" id="PTHR11482">
    <property type="entry name" value="ARGININE/DIAMINOPIMELATE/ORNITHINE DECARBOXYLASE"/>
    <property type="match status" value="1"/>
</dbReference>
<feature type="active site" description="Proton donor" evidence="11">
    <location>
        <position position="344"/>
    </location>
</feature>
<dbReference type="InterPro" id="IPR029066">
    <property type="entry name" value="PLP-binding_barrel"/>
</dbReference>
<organism evidence="13 14">
    <name type="scientific">Nasonia vitripennis</name>
    <name type="common">Parasitic wasp</name>
    <dbReference type="NCBI Taxonomy" id="7425"/>
    <lineage>
        <taxon>Eukaryota</taxon>
        <taxon>Metazoa</taxon>
        <taxon>Ecdysozoa</taxon>
        <taxon>Arthropoda</taxon>
        <taxon>Hexapoda</taxon>
        <taxon>Insecta</taxon>
        <taxon>Pterygota</taxon>
        <taxon>Neoptera</taxon>
        <taxon>Endopterygota</taxon>
        <taxon>Hymenoptera</taxon>
        <taxon>Apocrita</taxon>
        <taxon>Proctotrupomorpha</taxon>
        <taxon>Chalcidoidea</taxon>
        <taxon>Pteromalidae</taxon>
        <taxon>Pteromalinae</taxon>
        <taxon>Nasonia</taxon>
    </lineage>
</organism>
<dbReference type="Gene3D" id="3.20.20.10">
    <property type="entry name" value="Alanine racemase"/>
    <property type="match status" value="1"/>
</dbReference>
<dbReference type="CDD" id="cd00622">
    <property type="entry name" value="PLPDE_III_ODC"/>
    <property type="match status" value="1"/>
</dbReference>
<feature type="domain" description="Orn/DAP/Arg decarboxylase 2 N-terminal" evidence="12">
    <location>
        <begin position="41"/>
        <end position="272"/>
    </location>
</feature>
<comment type="similarity">
    <text evidence="2">Belongs to the Orn/Lys/Arg decarboxylase class-II family.</text>
</comment>
<comment type="pathway">
    <text evidence="6">Amine and polyamine biosynthesis; putrescine biosynthesis via L-ornithine pathway; putrescine from L-ornithine: step 1/1.</text>
</comment>
<dbReference type="Gene3D" id="2.40.37.10">
    <property type="entry name" value="Lyase, Ornithine Decarboxylase, Chain A, domain 1"/>
    <property type="match status" value="1"/>
</dbReference>
<dbReference type="SMR" id="A0A7M7IMF3"/>
<evidence type="ECO:0000256" key="1">
    <source>
        <dbReference type="ARBA" id="ARBA00001933"/>
    </source>
</evidence>
<evidence type="ECO:0000256" key="2">
    <source>
        <dbReference type="ARBA" id="ARBA00008872"/>
    </source>
</evidence>
<dbReference type="InterPro" id="IPR022644">
    <property type="entry name" value="De-COase2_N"/>
</dbReference>
<evidence type="ECO:0000256" key="6">
    <source>
        <dbReference type="ARBA" id="ARBA00034115"/>
    </source>
</evidence>
<dbReference type="PRINTS" id="PR01179">
    <property type="entry name" value="ODADCRBXLASE"/>
</dbReference>
<gene>
    <name evidence="13" type="primary">100120758</name>
</gene>
<dbReference type="EC" id="4.1.1.17" evidence="7"/>
<evidence type="ECO:0000256" key="9">
    <source>
        <dbReference type="ARBA" id="ARBA00046672"/>
    </source>
</evidence>
<dbReference type="PANTHER" id="PTHR11482:SF6">
    <property type="entry name" value="ORNITHINE DECARBOXYLASE 1-RELATED"/>
    <property type="match status" value="1"/>
</dbReference>
<evidence type="ECO:0000256" key="11">
    <source>
        <dbReference type="PIRSR" id="PIRSR600183-50"/>
    </source>
</evidence>
<reference evidence="13" key="1">
    <citation type="submission" date="2021-01" db="UniProtKB">
        <authorList>
            <consortium name="EnsemblMetazoa"/>
        </authorList>
    </citation>
    <scope>IDENTIFICATION</scope>
</reference>
<evidence type="ECO:0000256" key="10">
    <source>
        <dbReference type="ARBA" id="ARBA00049127"/>
    </source>
</evidence>
<dbReference type="PROSITE" id="PS00879">
    <property type="entry name" value="ODR_DC_2_2"/>
    <property type="match status" value="1"/>
</dbReference>
<name>A0A7M7IMF3_NASVI</name>
<evidence type="ECO:0000256" key="5">
    <source>
        <dbReference type="ARBA" id="ARBA00023239"/>
    </source>
</evidence>
<protein>
    <recommendedName>
        <fullName evidence="7">ornithine decarboxylase</fullName>
        <ecNumber evidence="7">4.1.1.17</ecNumber>
    </recommendedName>
</protein>
<dbReference type="GO" id="GO:0004586">
    <property type="term" value="F:ornithine decarboxylase activity"/>
    <property type="evidence" value="ECO:0007669"/>
    <property type="project" value="UniProtKB-EC"/>
</dbReference>
<accession>A0A7M7IMF3</accession>
<dbReference type="InterPro" id="IPR002433">
    <property type="entry name" value="Orn_de-COase"/>
</dbReference>
<comment type="cofactor">
    <cofactor evidence="1 11">
        <name>pyridoxal 5'-phosphate</name>
        <dbReference type="ChEBI" id="CHEBI:597326"/>
    </cofactor>
</comment>
<evidence type="ECO:0000313" key="14">
    <source>
        <dbReference type="Proteomes" id="UP000002358"/>
    </source>
</evidence>
<dbReference type="Pfam" id="PF02784">
    <property type="entry name" value="Orn_Arg_deC_N"/>
    <property type="match status" value="1"/>
</dbReference>
<evidence type="ECO:0000256" key="8">
    <source>
        <dbReference type="ARBA" id="ARBA00037173"/>
    </source>
</evidence>
<evidence type="ECO:0000313" key="13">
    <source>
        <dbReference type="EnsemblMetazoa" id="XP_016837411"/>
    </source>
</evidence>
<dbReference type="AlphaFoldDB" id="A0A7M7IMF3"/>
<evidence type="ECO:0000256" key="7">
    <source>
        <dbReference type="ARBA" id="ARBA00034138"/>
    </source>
</evidence>
<evidence type="ECO:0000256" key="3">
    <source>
        <dbReference type="ARBA" id="ARBA00022898"/>
    </source>
</evidence>
<evidence type="ECO:0000256" key="4">
    <source>
        <dbReference type="ARBA" id="ARBA00023115"/>
    </source>
</evidence>
<sequence>MIELKLDEVKIFDDDLSEFEILRKVIDEKEGEEPIHMLDVGDIIRKHQLWMEKMPRVVPYYAVKCNPDSTVIKVLAALGGHFDCASKQEIIQTMSQGVSADRIIYANPMKFSSHIEYARKVGVAMMTADCEDELKKIKDVYPDAKIVIRIRCDTEVTTACLGEKFGCDPSSDAVQLIKATLDLGLTLHGFSFHVGSPCGEPMAICRGILWCKNLIDTAKAMGCRDVSLIDIGGGIPGERNFILDEFSELINDALENIDSSIEIISEPGRYYVTSAFTSAAYVFGKKTLMKENQKTFMYYVSDGVYGSFIEELLHIKARHPVRLTNSTSITNDEKYLSTVWGPTCDSYDVLLKNHMLPEFNVGDWLAWSDIGSYSTCLSTEFNGFQAPKIHPIIRRKDWNYLWAEVKNRQQLKKEII</sequence>
<keyword evidence="3 11" id="KW-0663">Pyridoxal phosphate</keyword>
<dbReference type="OrthoDB" id="5034579at2759"/>
<proteinExistence type="inferred from homology"/>
<comment type="function">
    <text evidence="8">Catalyzes the first and rate-limiting step of polyamine biosynthesis that converts ornithine into putrescine, which is the precursor for the polyamines, spermidine and spermine. Polyamines are essential for cell proliferation and are implicated in cellular processes, ranging from DNA replication to apoptosis.</text>
</comment>
<dbReference type="InterPro" id="IPR022653">
    <property type="entry name" value="De-COase2_pyr-phos_BS"/>
</dbReference>
<keyword evidence="4" id="KW-0620">Polyamine biosynthesis</keyword>
<dbReference type="EnsemblMetazoa" id="XM_016981922">
    <property type="protein sequence ID" value="XP_016837411"/>
    <property type="gene ID" value="LOC100120758"/>
</dbReference>
<dbReference type="InterPro" id="IPR000183">
    <property type="entry name" value="Orn/DAP/Arg_de-COase"/>
</dbReference>
<dbReference type="InterPro" id="IPR022657">
    <property type="entry name" value="De-COase2_CS"/>
</dbReference>
<dbReference type="InterPro" id="IPR009006">
    <property type="entry name" value="Ala_racemase/Decarboxylase_C"/>
</dbReference>
<dbReference type="GO" id="GO:0005737">
    <property type="term" value="C:cytoplasm"/>
    <property type="evidence" value="ECO:0007669"/>
    <property type="project" value="TreeGrafter"/>
</dbReference>
<dbReference type="SUPFAM" id="SSF50621">
    <property type="entry name" value="Alanine racemase C-terminal domain-like"/>
    <property type="match status" value="1"/>
</dbReference>
<comment type="catalytic activity">
    <reaction evidence="10">
        <text>L-ornithine + H(+) = putrescine + CO2</text>
        <dbReference type="Rhea" id="RHEA:22964"/>
        <dbReference type="ChEBI" id="CHEBI:15378"/>
        <dbReference type="ChEBI" id="CHEBI:16526"/>
        <dbReference type="ChEBI" id="CHEBI:46911"/>
        <dbReference type="ChEBI" id="CHEBI:326268"/>
        <dbReference type="EC" id="4.1.1.17"/>
    </reaction>
</comment>
<dbReference type="PROSITE" id="PS00878">
    <property type="entry name" value="ODR_DC_2_1"/>
    <property type="match status" value="1"/>
</dbReference>
<dbReference type="InParanoid" id="A0A7M7IMF3"/>
<keyword evidence="14" id="KW-1185">Reference proteome</keyword>
<dbReference type="FunFam" id="3.20.20.10:FF:000005">
    <property type="entry name" value="Ornithine decarboxylase"/>
    <property type="match status" value="1"/>
</dbReference>
<dbReference type="PRINTS" id="PR01182">
    <property type="entry name" value="ORNDCRBXLASE"/>
</dbReference>
<keyword evidence="5" id="KW-0456">Lyase</keyword>